<organism evidence="10 11">
    <name type="scientific">Cladophialophora immunda</name>
    <dbReference type="NCBI Taxonomy" id="569365"/>
    <lineage>
        <taxon>Eukaryota</taxon>
        <taxon>Fungi</taxon>
        <taxon>Dikarya</taxon>
        <taxon>Ascomycota</taxon>
        <taxon>Pezizomycotina</taxon>
        <taxon>Eurotiomycetes</taxon>
        <taxon>Chaetothyriomycetidae</taxon>
        <taxon>Chaetothyriales</taxon>
        <taxon>Herpotrichiellaceae</taxon>
        <taxon>Cladophialophora</taxon>
    </lineage>
</organism>
<dbReference type="EMBL" id="KN847041">
    <property type="protein sequence ID" value="KIW31462.1"/>
    <property type="molecule type" value="Genomic_DNA"/>
</dbReference>
<accession>A0A0D2B1H8</accession>
<dbReference type="SMART" id="SM00906">
    <property type="entry name" value="Fungal_trans"/>
    <property type="match status" value="1"/>
</dbReference>
<dbReference type="InterPro" id="IPR051615">
    <property type="entry name" value="Transcr_Regulatory_Elem"/>
</dbReference>
<dbReference type="InterPro" id="IPR007219">
    <property type="entry name" value="XnlR_reg_dom"/>
</dbReference>
<keyword evidence="11" id="KW-1185">Reference proteome</keyword>
<feature type="transmembrane region" description="Helical" evidence="8">
    <location>
        <begin position="586"/>
        <end position="603"/>
    </location>
</feature>
<evidence type="ECO:0000256" key="1">
    <source>
        <dbReference type="ARBA" id="ARBA00022723"/>
    </source>
</evidence>
<evidence type="ECO:0000313" key="10">
    <source>
        <dbReference type="EMBL" id="KIW31462.1"/>
    </source>
</evidence>
<keyword evidence="1" id="KW-0479">Metal-binding</keyword>
<dbReference type="STRING" id="569365.A0A0D2B1H8"/>
<proteinExistence type="predicted"/>
<evidence type="ECO:0000256" key="7">
    <source>
        <dbReference type="SAM" id="MobiDB-lite"/>
    </source>
</evidence>
<dbReference type="Proteomes" id="UP000054466">
    <property type="component" value="Unassembled WGS sequence"/>
</dbReference>
<protein>
    <recommendedName>
        <fullName evidence="9">Xylanolytic transcriptional activator regulatory domain-containing protein</fullName>
    </recommendedName>
</protein>
<evidence type="ECO:0000256" key="2">
    <source>
        <dbReference type="ARBA" id="ARBA00022833"/>
    </source>
</evidence>
<dbReference type="GO" id="GO:0003677">
    <property type="term" value="F:DNA binding"/>
    <property type="evidence" value="ECO:0007669"/>
    <property type="project" value="UniProtKB-KW"/>
</dbReference>
<keyword evidence="8" id="KW-0812">Transmembrane</keyword>
<dbReference type="GeneID" id="27342304"/>
<evidence type="ECO:0000256" key="4">
    <source>
        <dbReference type="ARBA" id="ARBA00023125"/>
    </source>
</evidence>
<dbReference type="GO" id="GO:0008270">
    <property type="term" value="F:zinc ion binding"/>
    <property type="evidence" value="ECO:0007669"/>
    <property type="project" value="InterPro"/>
</dbReference>
<dbReference type="PANTHER" id="PTHR31313:SF77">
    <property type="entry name" value="ZN(II)2CYS6 TRANSCRIPTION FACTOR (EUROFUNG)"/>
    <property type="match status" value="1"/>
</dbReference>
<dbReference type="HOGENOM" id="CLU_007003_5_3_1"/>
<feature type="domain" description="Xylanolytic transcriptional activator regulatory" evidence="9">
    <location>
        <begin position="345"/>
        <end position="421"/>
    </location>
</feature>
<dbReference type="VEuPathDB" id="FungiDB:PV07_03110"/>
<gene>
    <name evidence="10" type="ORF">PV07_03110</name>
</gene>
<evidence type="ECO:0000259" key="9">
    <source>
        <dbReference type="SMART" id="SM00906"/>
    </source>
</evidence>
<keyword evidence="8" id="KW-0472">Membrane</keyword>
<keyword evidence="3" id="KW-0805">Transcription regulation</keyword>
<dbReference type="PANTHER" id="PTHR31313">
    <property type="entry name" value="TY1 ENHANCER ACTIVATOR"/>
    <property type="match status" value="1"/>
</dbReference>
<dbReference type="CDD" id="cd12148">
    <property type="entry name" value="fungal_TF_MHR"/>
    <property type="match status" value="1"/>
</dbReference>
<dbReference type="RefSeq" id="XP_016251678.1">
    <property type="nucleotide sequence ID" value="XM_016389776.1"/>
</dbReference>
<reference evidence="10 11" key="1">
    <citation type="submission" date="2015-01" db="EMBL/GenBank/DDBJ databases">
        <title>The Genome Sequence of Cladophialophora immunda CBS83496.</title>
        <authorList>
            <consortium name="The Broad Institute Genomics Platform"/>
            <person name="Cuomo C."/>
            <person name="de Hoog S."/>
            <person name="Gorbushina A."/>
            <person name="Stielow B."/>
            <person name="Teixiera M."/>
            <person name="Abouelleil A."/>
            <person name="Chapman S.B."/>
            <person name="Priest M."/>
            <person name="Young S.K."/>
            <person name="Wortman J."/>
            <person name="Nusbaum C."/>
            <person name="Birren B."/>
        </authorList>
    </citation>
    <scope>NUCLEOTIDE SEQUENCE [LARGE SCALE GENOMIC DNA]</scope>
    <source>
        <strain evidence="10 11">CBS 83496</strain>
    </source>
</reference>
<keyword evidence="5" id="KW-0804">Transcription</keyword>
<dbReference type="Pfam" id="PF04082">
    <property type="entry name" value="Fungal_trans"/>
    <property type="match status" value="1"/>
</dbReference>
<keyword evidence="2" id="KW-0862">Zinc</keyword>
<keyword evidence="8" id="KW-1133">Transmembrane helix</keyword>
<evidence type="ECO:0000313" key="11">
    <source>
        <dbReference type="Proteomes" id="UP000054466"/>
    </source>
</evidence>
<feature type="region of interest" description="Disordered" evidence="7">
    <location>
        <begin position="1"/>
        <end position="26"/>
    </location>
</feature>
<evidence type="ECO:0000256" key="6">
    <source>
        <dbReference type="ARBA" id="ARBA00023242"/>
    </source>
</evidence>
<keyword evidence="4" id="KW-0238">DNA-binding</keyword>
<dbReference type="AlphaFoldDB" id="A0A0D2B1H8"/>
<evidence type="ECO:0000256" key="3">
    <source>
        <dbReference type="ARBA" id="ARBA00023015"/>
    </source>
</evidence>
<dbReference type="GO" id="GO:0006351">
    <property type="term" value="P:DNA-templated transcription"/>
    <property type="evidence" value="ECO:0007669"/>
    <property type="project" value="InterPro"/>
</dbReference>
<dbReference type="OrthoDB" id="2154091at2759"/>
<keyword evidence="6" id="KW-0539">Nucleus</keyword>
<evidence type="ECO:0000256" key="8">
    <source>
        <dbReference type="SAM" id="Phobius"/>
    </source>
</evidence>
<sequence length="687" mass="77268">MQLPNHLPTNSELAKEDSAQPPFNLESTTQADDSLELFGLQPPYFLDSNVMAADENPMMQSLLNSNSPGSGLSHEAYDFMIPNPELQPHLTTGVEDWMWSLPQTNPFMPMLPGDKLDLTEVTTHQTATAGQVRLDLVRSVPEGSMQQNLQEVGDAASSSEDEHDDGIIEQLSTRLGELLISDAGELKYYGPTSNLTLTEGGLLRESRLSFTNQPKEAIAKLERDGLGQNLEPGLLDELIDLYFTWQDPSCHVVDKPIFYEEREACKDGARESPLYSAALENVICALGALFYTDRYAKLPRPLSKFFADRAKTLVEYELDYPKITTVQTFSLLSWHEATYTKDSRGWLYAGAATRISLDLGLHLDTTVRVTDGSMTARIAHARSVAFWGSFLTDRMWGFYLGRPWSTTQEISLPLPSPQEPQNTQHVWTPRGMFSGGEYEDNPPILDCSRDLLARYWVTLCQTVSSLTTTLYGSRVATKEHLVDLGVETFRRMRQWKRDLPPQLRYDVKDKSPQVTPHVLLLHMQYYVFIIIQHRPFISKISVQPYPPRGDGPHHARRMCLESAIAIARLLEDYASRFAVRLAHTQIVYITFTAALILLYASVLETDRHRHATLTGHLATCCDALAELGKNFENATRSLDTLLIVKRTWQSRLVSGAGRKRRSTVSTDMGARGLQKKLWDVSSGPELI</sequence>
<name>A0A0D2B1H8_9EURO</name>
<evidence type="ECO:0000256" key="5">
    <source>
        <dbReference type="ARBA" id="ARBA00023163"/>
    </source>
</evidence>